<evidence type="ECO:0000256" key="2">
    <source>
        <dbReference type="ARBA" id="ARBA00022980"/>
    </source>
</evidence>
<evidence type="ECO:0008006" key="7">
    <source>
        <dbReference type="Google" id="ProtNLM"/>
    </source>
</evidence>
<evidence type="ECO:0000256" key="1">
    <source>
        <dbReference type="ARBA" id="ARBA00008560"/>
    </source>
</evidence>
<dbReference type="AlphaFoldDB" id="A0A5A8C4T5"/>
<feature type="region of interest" description="Disordered" evidence="4">
    <location>
        <begin position="150"/>
        <end position="185"/>
    </location>
</feature>
<organism evidence="5 6">
    <name type="scientific">Cafeteria roenbergensis</name>
    <name type="common">Marine flagellate</name>
    <dbReference type="NCBI Taxonomy" id="33653"/>
    <lineage>
        <taxon>Eukaryota</taxon>
        <taxon>Sar</taxon>
        <taxon>Stramenopiles</taxon>
        <taxon>Bigyra</taxon>
        <taxon>Opalozoa</taxon>
        <taxon>Bicosoecida</taxon>
        <taxon>Cafeteriaceae</taxon>
        <taxon>Cafeteria</taxon>
    </lineage>
</organism>
<feature type="compositionally biased region" description="Low complexity" evidence="4">
    <location>
        <begin position="52"/>
        <end position="62"/>
    </location>
</feature>
<proteinExistence type="inferred from homology"/>
<evidence type="ECO:0000256" key="3">
    <source>
        <dbReference type="ARBA" id="ARBA00023274"/>
    </source>
</evidence>
<evidence type="ECO:0000256" key="4">
    <source>
        <dbReference type="SAM" id="MobiDB-lite"/>
    </source>
</evidence>
<keyword evidence="3" id="KW-0687">Ribonucleoprotein</keyword>
<dbReference type="Pfam" id="PF01783">
    <property type="entry name" value="Ribosomal_L32p"/>
    <property type="match status" value="1"/>
</dbReference>
<keyword evidence="2" id="KW-0689">Ribosomal protein</keyword>
<dbReference type="SUPFAM" id="SSF57829">
    <property type="entry name" value="Zn-binding ribosomal proteins"/>
    <property type="match status" value="1"/>
</dbReference>
<sequence>MAVRAAMFGIRVSSAAALARHAGASWLAAASTAVRSASAPGRDDAPPFALEGAMASTSGSDMGSSAAADPLEVFRQALWLAVPKRKKSYSRKRMRQMDSSKQAVNKQHFYPCPNCDEGWLKLRHHLCVCAMKKLRIPVPKRDKVRYADFVNQSPEDSAELGPSAARTTGTKKEAAAAKGTDGKSD</sequence>
<protein>
    <recommendedName>
        <fullName evidence="7">Ribosomal protein L32</fullName>
    </recommendedName>
</protein>
<feature type="region of interest" description="Disordered" evidence="4">
    <location>
        <begin position="37"/>
        <end position="62"/>
    </location>
</feature>
<reference evidence="5 6" key="1">
    <citation type="submission" date="2019-07" db="EMBL/GenBank/DDBJ databases">
        <title>Genomes of Cafeteria roenbergensis.</title>
        <authorList>
            <person name="Fischer M.G."/>
            <person name="Hackl T."/>
            <person name="Roman M."/>
        </authorList>
    </citation>
    <scope>NUCLEOTIDE SEQUENCE [LARGE SCALE GENOMIC DNA]</scope>
    <source>
        <strain evidence="5 6">RCC970-E3</strain>
    </source>
</reference>
<name>A0A5A8C4T5_CAFRO</name>
<dbReference type="InterPro" id="IPR002677">
    <property type="entry name" value="Ribosomal_bL32"/>
</dbReference>
<comment type="similarity">
    <text evidence="1">Belongs to the bacterial ribosomal protein bL32 family.</text>
</comment>
<gene>
    <name evidence="5" type="ORF">FNF28_07491</name>
</gene>
<evidence type="ECO:0000313" key="5">
    <source>
        <dbReference type="EMBL" id="KAA0148056.1"/>
    </source>
</evidence>
<comment type="caution">
    <text evidence="5">The sequence shown here is derived from an EMBL/GenBank/DDBJ whole genome shotgun (WGS) entry which is preliminary data.</text>
</comment>
<dbReference type="GO" id="GO:0003735">
    <property type="term" value="F:structural constituent of ribosome"/>
    <property type="evidence" value="ECO:0007669"/>
    <property type="project" value="InterPro"/>
</dbReference>
<evidence type="ECO:0000313" key="6">
    <source>
        <dbReference type="Proteomes" id="UP000324907"/>
    </source>
</evidence>
<dbReference type="EMBL" id="VLTL01000271">
    <property type="protein sequence ID" value="KAA0148056.1"/>
    <property type="molecule type" value="Genomic_DNA"/>
</dbReference>
<dbReference type="InterPro" id="IPR011332">
    <property type="entry name" value="Ribosomal_zn-bd"/>
</dbReference>
<feature type="compositionally biased region" description="Basic and acidic residues" evidence="4">
    <location>
        <begin position="170"/>
        <end position="185"/>
    </location>
</feature>
<accession>A0A5A8C4T5</accession>
<dbReference type="NCBIfam" id="TIGR01031">
    <property type="entry name" value="rpmF_bact"/>
    <property type="match status" value="1"/>
</dbReference>
<dbReference type="GO" id="GO:0015934">
    <property type="term" value="C:large ribosomal subunit"/>
    <property type="evidence" value="ECO:0007669"/>
    <property type="project" value="InterPro"/>
</dbReference>
<dbReference type="GO" id="GO:0006412">
    <property type="term" value="P:translation"/>
    <property type="evidence" value="ECO:0007669"/>
    <property type="project" value="InterPro"/>
</dbReference>
<dbReference type="Proteomes" id="UP000324907">
    <property type="component" value="Unassembled WGS sequence"/>
</dbReference>